<dbReference type="Proteomes" id="UP000663193">
    <property type="component" value="Chromosome 4"/>
</dbReference>
<dbReference type="OrthoDB" id="3783451at2759"/>
<evidence type="ECO:0000313" key="2">
    <source>
        <dbReference type="Proteomes" id="UP000663193"/>
    </source>
</evidence>
<evidence type="ECO:0000313" key="1">
    <source>
        <dbReference type="EMBL" id="QRC94402.1"/>
    </source>
</evidence>
<sequence length="226" mass="25454">MEPDHHIPRHMLKIRKDLLYRLRWPILSSLSSIQISTGPISLTFDSANNRTTSLDTSQTSLVPLFSSPLADNSLFNPPLSRVDEICMSECAERQDYYESHDVFDYKAPTPLSIHNADDSPITLGQFVAEVHAYYLTNVTAIKEVKAETYGVPNESGGRTITCGKPWLPDDVGFWFHRAFSVGLEGKVRVSVDVVVEGDAWTRRGMEGFWEMQLRLAGVNEMGRETM</sequence>
<dbReference type="VEuPathDB" id="FungiDB:JI435_076470"/>
<gene>
    <name evidence="1" type="ORF">JI435_076470</name>
</gene>
<accession>A0A7U2EX89</accession>
<proteinExistence type="predicted"/>
<dbReference type="EMBL" id="CP069026">
    <property type="protein sequence ID" value="QRC94402.1"/>
    <property type="molecule type" value="Genomic_DNA"/>
</dbReference>
<organism evidence="1 2">
    <name type="scientific">Phaeosphaeria nodorum (strain SN15 / ATCC MYA-4574 / FGSC 10173)</name>
    <name type="common">Glume blotch fungus</name>
    <name type="synonym">Parastagonospora nodorum</name>
    <dbReference type="NCBI Taxonomy" id="321614"/>
    <lineage>
        <taxon>Eukaryota</taxon>
        <taxon>Fungi</taxon>
        <taxon>Dikarya</taxon>
        <taxon>Ascomycota</taxon>
        <taxon>Pezizomycotina</taxon>
        <taxon>Dothideomycetes</taxon>
        <taxon>Pleosporomycetidae</taxon>
        <taxon>Pleosporales</taxon>
        <taxon>Pleosporineae</taxon>
        <taxon>Phaeosphaeriaceae</taxon>
        <taxon>Parastagonospora</taxon>
    </lineage>
</organism>
<protein>
    <submittedName>
        <fullName evidence="1">Uncharacterized protein</fullName>
    </submittedName>
</protein>
<keyword evidence="2" id="KW-1185">Reference proteome</keyword>
<dbReference type="AlphaFoldDB" id="A0A7U2EX89"/>
<name>A0A7U2EX89_PHANO</name>
<reference evidence="2" key="1">
    <citation type="journal article" date="2021" name="BMC Genomics">
        <title>Chromosome-level genome assembly and manually-curated proteome of model necrotroph Parastagonospora nodorum Sn15 reveals a genome-wide trove of candidate effector homologs, and redundancy of virulence-related functions within an accessory chromosome.</title>
        <authorList>
            <person name="Bertazzoni S."/>
            <person name="Jones D.A.B."/>
            <person name="Phan H.T."/>
            <person name="Tan K.-C."/>
            <person name="Hane J.K."/>
        </authorList>
    </citation>
    <scope>NUCLEOTIDE SEQUENCE [LARGE SCALE GENOMIC DNA]</scope>
    <source>
        <strain evidence="2">SN15 / ATCC MYA-4574 / FGSC 10173)</strain>
    </source>
</reference>